<feature type="region of interest" description="Disordered" evidence="1">
    <location>
        <begin position="388"/>
        <end position="410"/>
    </location>
</feature>
<feature type="compositionally biased region" description="Basic residues" evidence="1">
    <location>
        <begin position="508"/>
        <end position="518"/>
    </location>
</feature>
<dbReference type="InParanoid" id="A0A1Y2EM36"/>
<feature type="compositionally biased region" description="Basic and acidic residues" evidence="1">
    <location>
        <begin position="209"/>
        <end position="222"/>
    </location>
</feature>
<sequence>MHLAAGDHRNPLAAKLEQQQHLHQRQPGGVLAAAPGLQGEETGHVTRRRTGSVVKRPRHLDSPEPERVPLPPTGGAAGGAANGVMATQTMAAETSSVSTPTPLGRARRVSFSTAKAPVVLSPFDSTTALDPSANPTLPPSPPAFPASASSPALDASLDSPAANAPSPLDPTGNSASPPLTPGSAAAAAAAAGLLKGRMPTFPLSDAYKPEPVDSRRHPRDLVPLDIGFPTPEMADKIRKEDQEDRLLMATCAVLHSHENRALCPKEIAEVMFQRDWLHNVGTTPFAHISTCIRSHLRRATTSNPPYAPILTSFELVGALTVAEVAAVGLVASDRPAVKRGALWYLDERVLGKGVGADDPFVRCRREAGLEPSELNGIYVRGMPPPVLLPHGFGEEDGDDEGGMGRGKRKRRASSAAIAALSTEVAIGSPASASTTPAVASPLAIPQPTRPPAPPAALGSRRSQTLAAPPPSAPAKSGVPRLRLRLAALEEVDSGLDDSDGFTSDAARRRSKNKKKVRRATSEGTSRAGSAEVDAMSEDEDEREVAHPGPGAFSSASSSALLAQSLLAASTSAPFTPSPLESTQEAVSPDSLNIGTSTTGGLFARPSTRQHNLSMSAPNIFSAFPSARSPKSWRSTPTRPASTQTATFFPNPTLPRRTTSTRPCFAARISTSNGAPSPTPPPARTRRLSPSLPSPRASPSRAKCRLVSPRRSISRTTPMRSARLLRRRGVRRRRWSRLRGRSRWAWRRPFVALSLVMLIIPTKSSSRRRRTKMKAVFSIAPLLPTPSPPSSMRIAPPPSTALPPPLLAPPSTLPPSPFPFPLLLHSTSPPCSL</sequence>
<feature type="compositionally biased region" description="Polar residues" evidence="1">
    <location>
        <begin position="578"/>
        <end position="593"/>
    </location>
</feature>
<feature type="compositionally biased region" description="Low complexity" evidence="1">
    <location>
        <begin position="649"/>
        <end position="662"/>
    </location>
</feature>
<protein>
    <recommendedName>
        <fullName evidence="2">GDS1 winged helix domain-containing protein</fullName>
    </recommendedName>
</protein>
<feature type="compositionally biased region" description="Low complexity" evidence="1">
    <location>
        <begin position="145"/>
        <end position="183"/>
    </location>
</feature>
<feature type="region of interest" description="Disordered" evidence="1">
    <location>
        <begin position="786"/>
        <end position="809"/>
    </location>
</feature>
<keyword evidence="4" id="KW-1185">Reference proteome</keyword>
<reference evidence="3 4" key="1">
    <citation type="submission" date="2016-07" db="EMBL/GenBank/DDBJ databases">
        <title>Pervasive Adenine N6-methylation of Active Genes in Fungi.</title>
        <authorList>
            <consortium name="DOE Joint Genome Institute"/>
            <person name="Mondo S.J."/>
            <person name="Dannebaum R.O."/>
            <person name="Kuo R.C."/>
            <person name="Labutti K."/>
            <person name="Haridas S."/>
            <person name="Kuo A."/>
            <person name="Salamov A."/>
            <person name="Ahrendt S.R."/>
            <person name="Lipzen A."/>
            <person name="Sullivan W."/>
            <person name="Andreopoulos W.B."/>
            <person name="Clum A."/>
            <person name="Lindquist E."/>
            <person name="Daum C."/>
            <person name="Ramamoorthy G.K."/>
            <person name="Gryganskyi A."/>
            <person name="Culley D."/>
            <person name="Magnuson J.K."/>
            <person name="James T.Y."/>
            <person name="O'Malley M.A."/>
            <person name="Stajich J.E."/>
            <person name="Spatafora J.W."/>
            <person name="Visel A."/>
            <person name="Grigoriev I.V."/>
        </authorList>
    </citation>
    <scope>NUCLEOTIDE SEQUENCE [LARGE SCALE GENOMIC DNA]</scope>
    <source>
        <strain evidence="3 4">62-1032</strain>
    </source>
</reference>
<feature type="region of interest" description="Disordered" evidence="1">
    <location>
        <begin position="127"/>
        <end position="183"/>
    </location>
</feature>
<evidence type="ECO:0000313" key="4">
    <source>
        <dbReference type="Proteomes" id="UP000193467"/>
    </source>
</evidence>
<feature type="region of interest" description="Disordered" evidence="1">
    <location>
        <begin position="493"/>
        <end position="557"/>
    </location>
</feature>
<name>A0A1Y2EM36_9BASI</name>
<dbReference type="OrthoDB" id="5597783at2759"/>
<dbReference type="Pfam" id="PF25318">
    <property type="entry name" value="WHD_GDS1"/>
    <property type="match status" value="1"/>
</dbReference>
<feature type="region of interest" description="Disordered" evidence="1">
    <location>
        <begin position="625"/>
        <end position="701"/>
    </location>
</feature>
<feature type="region of interest" description="Disordered" evidence="1">
    <location>
        <begin position="209"/>
        <end position="228"/>
    </location>
</feature>
<feature type="compositionally biased region" description="Polar residues" evidence="1">
    <location>
        <begin position="631"/>
        <end position="647"/>
    </location>
</feature>
<comment type="caution">
    <text evidence="3">The sequence shown here is derived from an EMBL/GenBank/DDBJ whole genome shotgun (WGS) entry which is preliminary data.</text>
</comment>
<dbReference type="STRING" id="106004.A0A1Y2EM36"/>
<feature type="region of interest" description="Disordered" evidence="1">
    <location>
        <begin position="571"/>
        <end position="593"/>
    </location>
</feature>
<dbReference type="Proteomes" id="UP000193467">
    <property type="component" value="Unassembled WGS sequence"/>
</dbReference>
<organism evidence="3 4">
    <name type="scientific">Leucosporidium creatinivorum</name>
    <dbReference type="NCBI Taxonomy" id="106004"/>
    <lineage>
        <taxon>Eukaryota</taxon>
        <taxon>Fungi</taxon>
        <taxon>Dikarya</taxon>
        <taxon>Basidiomycota</taxon>
        <taxon>Pucciniomycotina</taxon>
        <taxon>Microbotryomycetes</taxon>
        <taxon>Leucosporidiales</taxon>
        <taxon>Leucosporidium</taxon>
    </lineage>
</organism>
<feature type="compositionally biased region" description="Basic and acidic residues" evidence="1">
    <location>
        <begin position="1"/>
        <end position="10"/>
    </location>
</feature>
<dbReference type="InterPro" id="IPR057511">
    <property type="entry name" value="WH_GDS1"/>
</dbReference>
<proteinExistence type="predicted"/>
<feature type="domain" description="GDS1 winged helix" evidence="2">
    <location>
        <begin position="238"/>
        <end position="307"/>
    </location>
</feature>
<dbReference type="AlphaFoldDB" id="A0A1Y2EM36"/>
<accession>A0A1Y2EM36</accession>
<feature type="region of interest" description="Disordered" evidence="1">
    <location>
        <begin position="1"/>
        <end position="81"/>
    </location>
</feature>
<evidence type="ECO:0000256" key="1">
    <source>
        <dbReference type="SAM" id="MobiDB-lite"/>
    </source>
</evidence>
<gene>
    <name evidence="3" type="ORF">BCR35DRAFT_162549</name>
</gene>
<dbReference type="EMBL" id="MCGR01000051">
    <property type="protein sequence ID" value="ORY72602.1"/>
    <property type="molecule type" value="Genomic_DNA"/>
</dbReference>
<feature type="compositionally biased region" description="Low complexity" evidence="1">
    <location>
        <begin position="429"/>
        <end position="446"/>
    </location>
</feature>
<evidence type="ECO:0000259" key="2">
    <source>
        <dbReference type="Pfam" id="PF25318"/>
    </source>
</evidence>
<feature type="compositionally biased region" description="Low complexity" evidence="1">
    <location>
        <begin position="687"/>
        <end position="700"/>
    </location>
</feature>
<feature type="compositionally biased region" description="Basic residues" evidence="1">
    <location>
        <begin position="45"/>
        <end position="58"/>
    </location>
</feature>
<evidence type="ECO:0000313" key="3">
    <source>
        <dbReference type="EMBL" id="ORY72602.1"/>
    </source>
</evidence>
<feature type="region of interest" description="Disordered" evidence="1">
    <location>
        <begin position="429"/>
        <end position="478"/>
    </location>
</feature>